<sequence length="379" mass="42903">MQASGEQQAKHKLDVTRIWKQLEEKVDRMMVQIGDKSPHVAKADGIYDDPKIDWWTSGFWPGILWLMKEVTGEEKYKASAWEWDERLEAQMLQPNSFDHDVGFHFLPTAVAKYRITGDQDARRRGLFAANFMAGRFNLNGRFIRAWNGDMHGWSIIDTCMNLSLLYWASVESGDPRFAQIASAHADTVLKQFIREDGSVNHIVCFDPETGEFDQVRGGQGAAPNSGWSRGASWALYGLANTYRYTGNIEYLRAAQRVAHYFIANLPADHVPHWDFRASEQMEEEPRDTSAGAIAASGLIELAALLTEKEGRVYREAAERILSSLHANYGTWNEPSHEAILKHGTGHKPAGQNVDVSLIYGDYFFVEAIAKLNGWKQRMF</sequence>
<dbReference type="InterPro" id="IPR010905">
    <property type="entry name" value="Glyco_hydro_88"/>
</dbReference>
<evidence type="ECO:0000313" key="4">
    <source>
        <dbReference type="Proteomes" id="UP001157114"/>
    </source>
</evidence>
<gene>
    <name evidence="3" type="ORF">MU1_36640</name>
</gene>
<evidence type="ECO:0000256" key="2">
    <source>
        <dbReference type="ARBA" id="ARBA00038358"/>
    </source>
</evidence>
<keyword evidence="4" id="KW-1185">Reference proteome</keyword>
<organism evidence="3 4">
    <name type="scientific">Paenibacillus glycanilyticus</name>
    <dbReference type="NCBI Taxonomy" id="126569"/>
    <lineage>
        <taxon>Bacteria</taxon>
        <taxon>Bacillati</taxon>
        <taxon>Bacillota</taxon>
        <taxon>Bacilli</taxon>
        <taxon>Bacillales</taxon>
        <taxon>Paenibacillaceae</taxon>
        <taxon>Paenibacillus</taxon>
    </lineage>
</organism>
<dbReference type="InterPro" id="IPR052369">
    <property type="entry name" value="UG_Glycosaminoglycan_Hydrolase"/>
</dbReference>
<dbReference type="SUPFAM" id="SSF48208">
    <property type="entry name" value="Six-hairpin glycosidases"/>
    <property type="match status" value="1"/>
</dbReference>
<name>A0ABQ6GEC7_9BACL</name>
<comment type="similarity">
    <text evidence="2">Belongs to the glycosyl hydrolase 88 family.</text>
</comment>
<dbReference type="GO" id="GO:0016787">
    <property type="term" value="F:hydrolase activity"/>
    <property type="evidence" value="ECO:0007669"/>
    <property type="project" value="UniProtKB-KW"/>
</dbReference>
<proteinExistence type="inferred from homology"/>
<dbReference type="RefSeq" id="WP_284240090.1">
    <property type="nucleotide sequence ID" value="NZ_BSSQ01000014.1"/>
</dbReference>
<evidence type="ECO:0000313" key="3">
    <source>
        <dbReference type="EMBL" id="GLX69319.1"/>
    </source>
</evidence>
<dbReference type="InterPro" id="IPR012341">
    <property type="entry name" value="6hp_glycosidase-like_sf"/>
</dbReference>
<dbReference type="PANTHER" id="PTHR36845">
    <property type="entry name" value="HYDROLASE, PUTATIVE (AFU_ORTHOLOGUE AFUA_7G05090)-RELATED"/>
    <property type="match status" value="1"/>
</dbReference>
<comment type="caution">
    <text evidence="3">The sequence shown here is derived from an EMBL/GenBank/DDBJ whole genome shotgun (WGS) entry which is preliminary data.</text>
</comment>
<dbReference type="InterPro" id="IPR008928">
    <property type="entry name" value="6-hairpin_glycosidase_sf"/>
</dbReference>
<dbReference type="Pfam" id="PF07470">
    <property type="entry name" value="Glyco_hydro_88"/>
    <property type="match status" value="1"/>
</dbReference>
<reference evidence="3 4" key="1">
    <citation type="submission" date="2023-03" db="EMBL/GenBank/DDBJ databases">
        <title>Draft genome sequence of the bacteria which degrade cell wall of Tricholomamatutake.</title>
        <authorList>
            <person name="Konishi Y."/>
            <person name="Fukuta Y."/>
            <person name="Shirasaka N."/>
        </authorList>
    </citation>
    <scope>NUCLEOTIDE SEQUENCE [LARGE SCALE GENOMIC DNA]</scope>
    <source>
        <strain evidence="4">mu1</strain>
    </source>
</reference>
<dbReference type="PANTHER" id="PTHR36845:SF1">
    <property type="entry name" value="HYDROLASE, PUTATIVE (AFU_ORTHOLOGUE AFUA_7G05090)-RELATED"/>
    <property type="match status" value="1"/>
</dbReference>
<dbReference type="Gene3D" id="1.50.10.10">
    <property type="match status" value="1"/>
</dbReference>
<accession>A0ABQ6GEC7</accession>
<protein>
    <submittedName>
        <fullName evidence="3">Glycosyl hydrolase family 88</fullName>
    </submittedName>
</protein>
<dbReference type="Proteomes" id="UP001157114">
    <property type="component" value="Unassembled WGS sequence"/>
</dbReference>
<evidence type="ECO:0000256" key="1">
    <source>
        <dbReference type="ARBA" id="ARBA00022801"/>
    </source>
</evidence>
<keyword evidence="1 3" id="KW-0378">Hydrolase</keyword>
<dbReference type="EMBL" id="BSSQ01000014">
    <property type="protein sequence ID" value="GLX69319.1"/>
    <property type="molecule type" value="Genomic_DNA"/>
</dbReference>